<evidence type="ECO:0000313" key="3">
    <source>
        <dbReference type="EMBL" id="GIM29325.1"/>
    </source>
</evidence>
<organism evidence="3 4">
    <name type="scientific">Clostridium polyendosporum</name>
    <dbReference type="NCBI Taxonomy" id="69208"/>
    <lineage>
        <taxon>Bacteria</taxon>
        <taxon>Bacillati</taxon>
        <taxon>Bacillota</taxon>
        <taxon>Clostridia</taxon>
        <taxon>Eubacteriales</taxon>
        <taxon>Clostridiaceae</taxon>
        <taxon>Clostridium</taxon>
    </lineage>
</organism>
<dbReference type="Proteomes" id="UP000679179">
    <property type="component" value="Unassembled WGS sequence"/>
</dbReference>
<feature type="transmembrane region" description="Helical" evidence="1">
    <location>
        <begin position="34"/>
        <end position="59"/>
    </location>
</feature>
<dbReference type="GO" id="GO:0080120">
    <property type="term" value="P:CAAX-box protein maturation"/>
    <property type="evidence" value="ECO:0007669"/>
    <property type="project" value="UniProtKB-ARBA"/>
</dbReference>
<dbReference type="Pfam" id="PF02517">
    <property type="entry name" value="Rce1-like"/>
    <property type="match status" value="1"/>
</dbReference>
<reference evidence="3" key="1">
    <citation type="submission" date="2021-03" db="EMBL/GenBank/DDBJ databases">
        <title>Taxonomic study of Clostridium polyendosporum from meadow-gley soil under rice.</title>
        <authorList>
            <person name="Kobayashi H."/>
            <person name="Tanizawa Y."/>
            <person name="Yagura M."/>
        </authorList>
    </citation>
    <scope>NUCLEOTIDE SEQUENCE</scope>
    <source>
        <strain evidence="3">JCM 30710</strain>
    </source>
</reference>
<proteinExistence type="predicted"/>
<dbReference type="GO" id="GO:0004175">
    <property type="term" value="F:endopeptidase activity"/>
    <property type="evidence" value="ECO:0007669"/>
    <property type="project" value="UniProtKB-ARBA"/>
</dbReference>
<dbReference type="InterPro" id="IPR052710">
    <property type="entry name" value="CAAX_protease"/>
</dbReference>
<feature type="transmembrane region" description="Helical" evidence="1">
    <location>
        <begin position="205"/>
        <end position="221"/>
    </location>
</feature>
<gene>
    <name evidence="3" type="ORF">CPJCM30710_19910</name>
</gene>
<name>A0A919VGF2_9CLOT</name>
<feature type="transmembrane region" description="Helical" evidence="1">
    <location>
        <begin position="71"/>
        <end position="93"/>
    </location>
</feature>
<keyword evidence="4" id="KW-1185">Reference proteome</keyword>
<keyword evidence="1" id="KW-0812">Transmembrane</keyword>
<dbReference type="PANTHER" id="PTHR36435:SF1">
    <property type="entry name" value="CAAX AMINO TERMINAL PROTEASE FAMILY PROTEIN"/>
    <property type="match status" value="1"/>
</dbReference>
<feature type="transmembrane region" description="Helical" evidence="1">
    <location>
        <begin position="105"/>
        <end position="124"/>
    </location>
</feature>
<feature type="transmembrane region" description="Helical" evidence="1">
    <location>
        <begin position="228"/>
        <end position="248"/>
    </location>
</feature>
<feature type="domain" description="CAAX prenyl protease 2/Lysostaphin resistance protein A-like" evidence="2">
    <location>
        <begin position="153"/>
        <end position="239"/>
    </location>
</feature>
<sequence length="285" mass="32413">MTWRNIRIFNCILDLEEEVVDTKKIGILNSIGAILLYILISALLFLASFIGSTLFYSLFGKNILNIKGYGIMPFIIQFIIALLSIFILYKTFTFRTHRSFLTKKFSYIDLLSVFLIILGFRLFFDGSLNHITSHLPVPKFIEESFDSLFGNTTSAILITILAAPLEEEFLYRGIILNGLCKKYSPKIALIISSLVFAVAHLNLPQGINAFLLGLLLGYFYIKTKSIILCMFCHGINNLIAILPIWFVDDLSRDYMILFSLIFTTCGIYLMKIGFEIMSLDNRDGI</sequence>
<keyword evidence="1" id="KW-1133">Transmembrane helix</keyword>
<dbReference type="InterPro" id="IPR003675">
    <property type="entry name" value="Rce1/LyrA-like_dom"/>
</dbReference>
<dbReference type="PANTHER" id="PTHR36435">
    <property type="entry name" value="SLR1288 PROTEIN"/>
    <property type="match status" value="1"/>
</dbReference>
<feature type="transmembrane region" description="Helical" evidence="1">
    <location>
        <begin position="254"/>
        <end position="274"/>
    </location>
</feature>
<comment type="caution">
    <text evidence="3">The sequence shown here is derived from an EMBL/GenBank/DDBJ whole genome shotgun (WGS) entry which is preliminary data.</text>
</comment>
<protein>
    <recommendedName>
        <fullName evidence="2">CAAX prenyl protease 2/Lysostaphin resistance protein A-like domain-containing protein</fullName>
    </recommendedName>
</protein>
<evidence type="ECO:0000256" key="1">
    <source>
        <dbReference type="SAM" id="Phobius"/>
    </source>
</evidence>
<dbReference type="EMBL" id="BOPZ01000016">
    <property type="protein sequence ID" value="GIM29325.1"/>
    <property type="molecule type" value="Genomic_DNA"/>
</dbReference>
<accession>A0A919VGF2</accession>
<evidence type="ECO:0000259" key="2">
    <source>
        <dbReference type="Pfam" id="PF02517"/>
    </source>
</evidence>
<dbReference type="RefSeq" id="WP_212904024.1">
    <property type="nucleotide sequence ID" value="NZ_BOPZ01000016.1"/>
</dbReference>
<keyword evidence="1" id="KW-0472">Membrane</keyword>
<evidence type="ECO:0000313" key="4">
    <source>
        <dbReference type="Proteomes" id="UP000679179"/>
    </source>
</evidence>
<dbReference type="AlphaFoldDB" id="A0A919VGF2"/>